<reference evidence="2" key="1">
    <citation type="journal article" date="2023" name="Front. Plant Sci.">
        <title>Chromosomal-level genome assembly of Melastoma candidum provides insights into trichome evolution.</title>
        <authorList>
            <person name="Zhong Y."/>
            <person name="Wu W."/>
            <person name="Sun C."/>
            <person name="Zou P."/>
            <person name="Liu Y."/>
            <person name="Dai S."/>
            <person name="Zhou R."/>
        </authorList>
    </citation>
    <scope>NUCLEOTIDE SEQUENCE [LARGE SCALE GENOMIC DNA]</scope>
</reference>
<organism evidence="1 2">
    <name type="scientific">Melastoma candidum</name>
    <dbReference type="NCBI Taxonomy" id="119954"/>
    <lineage>
        <taxon>Eukaryota</taxon>
        <taxon>Viridiplantae</taxon>
        <taxon>Streptophyta</taxon>
        <taxon>Embryophyta</taxon>
        <taxon>Tracheophyta</taxon>
        <taxon>Spermatophyta</taxon>
        <taxon>Magnoliopsida</taxon>
        <taxon>eudicotyledons</taxon>
        <taxon>Gunneridae</taxon>
        <taxon>Pentapetalae</taxon>
        <taxon>rosids</taxon>
        <taxon>malvids</taxon>
        <taxon>Myrtales</taxon>
        <taxon>Melastomataceae</taxon>
        <taxon>Melastomatoideae</taxon>
        <taxon>Melastomateae</taxon>
        <taxon>Melastoma</taxon>
    </lineage>
</organism>
<protein>
    <submittedName>
        <fullName evidence="1">Uncharacterized protein</fullName>
    </submittedName>
</protein>
<dbReference type="EMBL" id="CM042885">
    <property type="protein sequence ID" value="KAI4367370.1"/>
    <property type="molecule type" value="Genomic_DNA"/>
</dbReference>
<evidence type="ECO:0000313" key="1">
    <source>
        <dbReference type="EMBL" id="KAI4367370.1"/>
    </source>
</evidence>
<gene>
    <name evidence="1" type="ORF">MLD38_023115</name>
</gene>
<evidence type="ECO:0000313" key="2">
    <source>
        <dbReference type="Proteomes" id="UP001057402"/>
    </source>
</evidence>
<accession>A0ACB9QPY4</accession>
<keyword evidence="2" id="KW-1185">Reference proteome</keyword>
<comment type="caution">
    <text evidence="1">The sequence shown here is derived from an EMBL/GenBank/DDBJ whole genome shotgun (WGS) entry which is preliminary data.</text>
</comment>
<proteinExistence type="predicted"/>
<name>A0ACB9QPY4_9MYRT</name>
<dbReference type="Proteomes" id="UP001057402">
    <property type="component" value="Chromosome 6"/>
</dbReference>
<sequence>MFSLLRTKISKRKTVVVGLKSENPGKEMLLRLLELMVERGDKVLTVHVQLSDDAFDPNSFHIHEDFCKLKAVDFQVKVCVNISYVSELAHQVRINHATILALGCWSQGPKNAVIASLVKQLPPTCWLVVMDARGIIHIQKRGTSQDGSLSAFKSTQSLSSQNSTVGRVTASTDTEDLPDLISSSNLPVVGHHCFEDCPSISPQAELSLIPIAHKMITAFSPGELETATRMFHPAMLIGVGGSSIIYRAHLVDGREVAVKVLRSISDCPVDLFREVDILTSIRHENIVQIIGYCYGQGVEAIVCDLLEGSLRQKLRQLPWSSRMEIAIGVAKALEYLHHSCDPPIIHRDVKSSNILLTADFLPQIADFGVAMRLPDCRELLTNRKPFKVVGTFGYLAPEYIMYGKVDEKTDVYSYGVVLLELITGKDAIRADDENRESIVIWARSLFKRGRGDMLIDVNLHGEYKQEEMDRLILAARLCLTSSSSRRPTMQTVLKLLQEPEYCSYEQEEENASHVEEEICQEDDVDEQTSD</sequence>